<dbReference type="EMBL" id="CP039396">
    <property type="protein sequence ID" value="QCD43166.1"/>
    <property type="molecule type" value="Genomic_DNA"/>
</dbReference>
<evidence type="ECO:0000256" key="3">
    <source>
        <dbReference type="ARBA" id="ARBA00023157"/>
    </source>
</evidence>
<evidence type="ECO:0000256" key="4">
    <source>
        <dbReference type="ARBA" id="ARBA00023284"/>
    </source>
</evidence>
<reference evidence="7" key="1">
    <citation type="submission" date="2019-02" db="EMBL/GenBank/DDBJ databases">
        <title>Isolation and identification of novel species under the genus Muribaculum.</title>
        <authorList>
            <person name="Miyake S."/>
            <person name="Ding Y."/>
            <person name="Low A."/>
            <person name="Soh M."/>
            <person name="Seedorf H."/>
        </authorList>
    </citation>
    <scope>NUCLEOTIDE SEQUENCE [LARGE SCALE GENOMIC DNA]</scope>
    <source>
        <strain evidence="7">H5</strain>
    </source>
</reference>
<dbReference type="PANTHER" id="PTHR42852:SF6">
    <property type="entry name" value="THIOL:DISULFIDE INTERCHANGE PROTEIN DSBE"/>
    <property type="match status" value="1"/>
</dbReference>
<dbReference type="KEGG" id="ddb:E7747_13290"/>
<dbReference type="AlphaFoldDB" id="A0A4P7W563"/>
<dbReference type="SUPFAM" id="SSF52833">
    <property type="entry name" value="Thioredoxin-like"/>
    <property type="match status" value="1"/>
</dbReference>
<gene>
    <name evidence="6" type="ORF">E7747_13290</name>
</gene>
<dbReference type="PANTHER" id="PTHR42852">
    <property type="entry name" value="THIOL:DISULFIDE INTERCHANGE PROTEIN DSBE"/>
    <property type="match status" value="1"/>
</dbReference>
<feature type="domain" description="Alkyl hydroperoxide reductase subunit C/ Thiol specific antioxidant" evidence="5">
    <location>
        <begin position="31"/>
        <end position="149"/>
    </location>
</feature>
<evidence type="ECO:0000313" key="7">
    <source>
        <dbReference type="Proteomes" id="UP000297149"/>
    </source>
</evidence>
<dbReference type="GO" id="GO:0016209">
    <property type="term" value="F:antioxidant activity"/>
    <property type="evidence" value="ECO:0007669"/>
    <property type="project" value="InterPro"/>
</dbReference>
<protein>
    <submittedName>
        <fullName evidence="6">Redoxin domain-containing protein</fullName>
    </submittedName>
</protein>
<proteinExistence type="predicted"/>
<evidence type="ECO:0000256" key="2">
    <source>
        <dbReference type="ARBA" id="ARBA00022748"/>
    </source>
</evidence>
<sequence length="164" mass="18473">MKKTLSYIIFFLILTVLVAAYADRVVKADKGYTAPDIEMLANDSVNVSLDKLRGKYVLVNFWDSSNAVSRIAAGEYDRFLHNNGNSFSLLSINTDENPELFKEIVKKDNLDSSTQFHISDAKTRHLSENYRLDSGFSSYLIDPQGKIVAVNPSVTTLEKYLSQH</sequence>
<dbReference type="Gene3D" id="3.40.30.10">
    <property type="entry name" value="Glutaredoxin"/>
    <property type="match status" value="1"/>
</dbReference>
<keyword evidence="3" id="KW-1015">Disulfide bond</keyword>
<evidence type="ECO:0000313" key="6">
    <source>
        <dbReference type="EMBL" id="QCD43166.1"/>
    </source>
</evidence>
<accession>A0A4P7W563</accession>
<dbReference type="InterPro" id="IPR036249">
    <property type="entry name" value="Thioredoxin-like_sf"/>
</dbReference>
<dbReference type="Pfam" id="PF00578">
    <property type="entry name" value="AhpC-TSA"/>
    <property type="match status" value="1"/>
</dbReference>
<dbReference type="RefSeq" id="WP_123614772.1">
    <property type="nucleotide sequence ID" value="NZ_CAXHQF010000021.1"/>
</dbReference>
<dbReference type="GO" id="GO:0017004">
    <property type="term" value="P:cytochrome complex assembly"/>
    <property type="evidence" value="ECO:0007669"/>
    <property type="project" value="UniProtKB-KW"/>
</dbReference>
<comment type="subcellular location">
    <subcellularLocation>
        <location evidence="1">Cell envelope</location>
    </subcellularLocation>
</comment>
<evidence type="ECO:0000256" key="1">
    <source>
        <dbReference type="ARBA" id="ARBA00004196"/>
    </source>
</evidence>
<evidence type="ECO:0000259" key="5">
    <source>
        <dbReference type="Pfam" id="PF00578"/>
    </source>
</evidence>
<dbReference type="InterPro" id="IPR000866">
    <property type="entry name" value="AhpC/TSA"/>
</dbReference>
<keyword evidence="2" id="KW-0201">Cytochrome c-type biogenesis</keyword>
<dbReference type="Proteomes" id="UP000297149">
    <property type="component" value="Chromosome"/>
</dbReference>
<organism evidence="6 7">
    <name type="scientific">Duncaniella dubosii</name>
    <dbReference type="NCBI Taxonomy" id="2518971"/>
    <lineage>
        <taxon>Bacteria</taxon>
        <taxon>Pseudomonadati</taxon>
        <taxon>Bacteroidota</taxon>
        <taxon>Bacteroidia</taxon>
        <taxon>Bacteroidales</taxon>
        <taxon>Muribaculaceae</taxon>
        <taxon>Duncaniella</taxon>
    </lineage>
</organism>
<keyword evidence="4" id="KW-0676">Redox-active center</keyword>
<name>A0A4P7W563_9BACT</name>
<keyword evidence="7" id="KW-1185">Reference proteome</keyword>
<dbReference type="GO" id="GO:0016491">
    <property type="term" value="F:oxidoreductase activity"/>
    <property type="evidence" value="ECO:0007669"/>
    <property type="project" value="InterPro"/>
</dbReference>
<dbReference type="GO" id="GO:0030313">
    <property type="term" value="C:cell envelope"/>
    <property type="evidence" value="ECO:0007669"/>
    <property type="project" value="UniProtKB-SubCell"/>
</dbReference>
<dbReference type="InterPro" id="IPR050553">
    <property type="entry name" value="Thioredoxin_ResA/DsbE_sf"/>
</dbReference>